<comment type="caution">
    <text evidence="2">The sequence shown here is derived from an EMBL/GenBank/DDBJ whole genome shotgun (WGS) entry which is preliminary data.</text>
</comment>
<dbReference type="OrthoDB" id="1673123at2759"/>
<dbReference type="Proteomes" id="UP000626092">
    <property type="component" value="Unassembled WGS sequence"/>
</dbReference>
<evidence type="ECO:0000313" key="3">
    <source>
        <dbReference type="Proteomes" id="UP000626092"/>
    </source>
</evidence>
<accession>A0A834GY03</accession>
<feature type="region of interest" description="Disordered" evidence="1">
    <location>
        <begin position="1"/>
        <end position="32"/>
    </location>
</feature>
<dbReference type="AlphaFoldDB" id="A0A834GY03"/>
<protein>
    <submittedName>
        <fullName evidence="2">Uncharacterized protein</fullName>
    </submittedName>
</protein>
<dbReference type="EMBL" id="WJXA01000005">
    <property type="protein sequence ID" value="KAF7143444.1"/>
    <property type="molecule type" value="Genomic_DNA"/>
</dbReference>
<reference evidence="2" key="1">
    <citation type="submission" date="2019-11" db="EMBL/GenBank/DDBJ databases">
        <authorList>
            <person name="Liu Y."/>
            <person name="Hou J."/>
            <person name="Li T.-Q."/>
            <person name="Guan C.-H."/>
            <person name="Wu X."/>
            <person name="Wu H.-Z."/>
            <person name="Ling F."/>
            <person name="Zhang R."/>
            <person name="Shi X.-G."/>
            <person name="Ren J.-P."/>
            <person name="Chen E.-F."/>
            <person name="Sun J.-M."/>
        </authorList>
    </citation>
    <scope>NUCLEOTIDE SEQUENCE</scope>
    <source>
        <strain evidence="2">Adult_tree_wgs_1</strain>
        <tissue evidence="2">Leaves</tissue>
    </source>
</reference>
<proteinExistence type="predicted"/>
<feature type="region of interest" description="Disordered" evidence="1">
    <location>
        <begin position="299"/>
        <end position="333"/>
    </location>
</feature>
<feature type="compositionally biased region" description="Polar residues" evidence="1">
    <location>
        <begin position="143"/>
        <end position="161"/>
    </location>
</feature>
<sequence>MGGEPVGQNQEANVTPSHHVQTGMGGEPVGQNQEANMLGHYFMGGPIALDTESGLIMVARPHDQHGEKNTSTAWKVPSHNVETGMEIEPIGQNQEANVFRQYFTEGPTALHTENGLIIGIVKTPPFHDSYPGNYPTDYKENENAGSSSEWASQVNDQSTLSTPYQNHNALVFPQPQITSMLSENRGGSIDWRNSLASQAEPFSDRHISGSSNLAFPTWSDQAAPSQHAEGQSVQSTVYPAHNAVHCFPQGHVFGSINWNEHTNSLASQAEPFSDRQISGSSNLTFPTLWRPPDQLEGQTMQFTAHPNPNALGLPQFQIASSQGPSANEDRRNSLTSQDEAFFIGRVSESSNLAFPTYSDAAAPSQPVATILTERQDTSSVKKMASKEELELVHDKGRYKAITFAQQGLDDDKGREKAIAQEESDDDKERQRAIARNTVVGDPPLDVIRKLKKQETKREIGAQVIVCCPDMILIYVKTWYRLENHIRELPPRKPLNNFPLLCQMLLAIGYLQEIAFPPP</sequence>
<evidence type="ECO:0000313" key="2">
    <source>
        <dbReference type="EMBL" id="KAF7143444.1"/>
    </source>
</evidence>
<name>A0A834GY03_RHOSS</name>
<feature type="compositionally biased region" description="Polar residues" evidence="1">
    <location>
        <begin position="7"/>
        <end position="20"/>
    </location>
</feature>
<evidence type="ECO:0000256" key="1">
    <source>
        <dbReference type="SAM" id="MobiDB-lite"/>
    </source>
</evidence>
<feature type="region of interest" description="Disordered" evidence="1">
    <location>
        <begin position="133"/>
        <end position="161"/>
    </location>
</feature>
<organism evidence="2 3">
    <name type="scientific">Rhododendron simsii</name>
    <name type="common">Sims's rhododendron</name>
    <dbReference type="NCBI Taxonomy" id="118357"/>
    <lineage>
        <taxon>Eukaryota</taxon>
        <taxon>Viridiplantae</taxon>
        <taxon>Streptophyta</taxon>
        <taxon>Embryophyta</taxon>
        <taxon>Tracheophyta</taxon>
        <taxon>Spermatophyta</taxon>
        <taxon>Magnoliopsida</taxon>
        <taxon>eudicotyledons</taxon>
        <taxon>Gunneridae</taxon>
        <taxon>Pentapetalae</taxon>
        <taxon>asterids</taxon>
        <taxon>Ericales</taxon>
        <taxon>Ericaceae</taxon>
        <taxon>Ericoideae</taxon>
        <taxon>Rhodoreae</taxon>
        <taxon>Rhododendron</taxon>
    </lineage>
</organism>
<keyword evidence="3" id="KW-1185">Reference proteome</keyword>
<gene>
    <name evidence="2" type="ORF">RHSIM_Rhsim05G0035800</name>
</gene>